<evidence type="ECO:0000256" key="8">
    <source>
        <dbReference type="SAM" id="Phobius"/>
    </source>
</evidence>
<feature type="transmembrane region" description="Helical" evidence="8">
    <location>
        <begin position="96"/>
        <end position="129"/>
    </location>
</feature>
<reference evidence="9" key="1">
    <citation type="journal article" date="2014" name="Int. J. Syst. Evol. Microbiol.">
        <title>Complete genome sequence of Corynebacterium casei LMG S-19264T (=DSM 44701T), isolated from a smear-ripened cheese.</title>
        <authorList>
            <consortium name="US DOE Joint Genome Institute (JGI-PGF)"/>
            <person name="Walter F."/>
            <person name="Albersmeier A."/>
            <person name="Kalinowski J."/>
            <person name="Ruckert C."/>
        </authorList>
    </citation>
    <scope>NUCLEOTIDE SEQUENCE</scope>
    <source>
        <strain evidence="9">CGMCC 1.15958</strain>
    </source>
</reference>
<keyword evidence="2" id="KW-0813">Transport</keyword>
<evidence type="ECO:0000256" key="6">
    <source>
        <dbReference type="ARBA" id="ARBA00023136"/>
    </source>
</evidence>
<feature type="transmembrane region" description="Helical" evidence="8">
    <location>
        <begin position="174"/>
        <end position="193"/>
    </location>
</feature>
<evidence type="ECO:0000256" key="5">
    <source>
        <dbReference type="ARBA" id="ARBA00022989"/>
    </source>
</evidence>
<feature type="transmembrane region" description="Helical" evidence="8">
    <location>
        <begin position="58"/>
        <end position="76"/>
    </location>
</feature>
<dbReference type="Pfam" id="PF02447">
    <property type="entry name" value="GntP_permease"/>
    <property type="match status" value="1"/>
</dbReference>
<keyword evidence="10" id="KW-1185">Reference proteome</keyword>
<evidence type="ECO:0000313" key="10">
    <source>
        <dbReference type="Proteomes" id="UP000609064"/>
    </source>
</evidence>
<feature type="transmembrane region" description="Helical" evidence="8">
    <location>
        <begin position="254"/>
        <end position="274"/>
    </location>
</feature>
<protein>
    <submittedName>
        <fullName evidence="9">Idonate transporter</fullName>
    </submittedName>
</protein>
<comment type="subcellular location">
    <subcellularLocation>
        <location evidence="1">Cell membrane</location>
        <topology evidence="1">Multi-pass membrane protein</topology>
    </subcellularLocation>
</comment>
<keyword evidence="4 8" id="KW-0812">Transmembrane</keyword>
<dbReference type="EMBL" id="BMKK01000009">
    <property type="protein sequence ID" value="GGD72504.1"/>
    <property type="molecule type" value="Genomic_DNA"/>
</dbReference>
<keyword evidence="3" id="KW-1003">Cell membrane</keyword>
<reference evidence="9" key="2">
    <citation type="submission" date="2020-09" db="EMBL/GenBank/DDBJ databases">
        <authorList>
            <person name="Sun Q."/>
            <person name="Zhou Y."/>
        </authorList>
    </citation>
    <scope>NUCLEOTIDE SEQUENCE</scope>
    <source>
        <strain evidence="9">CGMCC 1.15958</strain>
    </source>
</reference>
<keyword evidence="5 8" id="KW-1133">Transmembrane helix</keyword>
<dbReference type="GO" id="GO:0015128">
    <property type="term" value="F:gluconate transmembrane transporter activity"/>
    <property type="evidence" value="ECO:0007669"/>
    <property type="project" value="InterPro"/>
</dbReference>
<proteinExistence type="inferred from homology"/>
<evidence type="ECO:0000256" key="4">
    <source>
        <dbReference type="ARBA" id="ARBA00022692"/>
    </source>
</evidence>
<evidence type="ECO:0000256" key="1">
    <source>
        <dbReference type="ARBA" id="ARBA00004651"/>
    </source>
</evidence>
<evidence type="ECO:0000256" key="3">
    <source>
        <dbReference type="ARBA" id="ARBA00022475"/>
    </source>
</evidence>
<evidence type="ECO:0000313" key="9">
    <source>
        <dbReference type="EMBL" id="GGD72504.1"/>
    </source>
</evidence>
<evidence type="ECO:0000256" key="2">
    <source>
        <dbReference type="ARBA" id="ARBA00022448"/>
    </source>
</evidence>
<dbReference type="AlphaFoldDB" id="A0A917DUK7"/>
<evidence type="ECO:0000256" key="7">
    <source>
        <dbReference type="ARBA" id="ARBA00049663"/>
    </source>
</evidence>
<name>A0A917DUK7_9BACT</name>
<keyword evidence="6 8" id="KW-0472">Membrane</keyword>
<feature type="transmembrane region" description="Helical" evidence="8">
    <location>
        <begin position="295"/>
        <end position="312"/>
    </location>
</feature>
<dbReference type="PANTHER" id="PTHR30354">
    <property type="entry name" value="GNT FAMILY GLUCONATE TRANSPORTER"/>
    <property type="match status" value="1"/>
</dbReference>
<organism evidence="9 10">
    <name type="scientific">Emticicia aquatilis</name>
    <dbReference type="NCBI Taxonomy" id="1537369"/>
    <lineage>
        <taxon>Bacteria</taxon>
        <taxon>Pseudomonadati</taxon>
        <taxon>Bacteroidota</taxon>
        <taxon>Cytophagia</taxon>
        <taxon>Cytophagales</taxon>
        <taxon>Leadbetterellaceae</taxon>
        <taxon>Emticicia</taxon>
    </lineage>
</organism>
<comment type="caution">
    <text evidence="9">The sequence shown here is derived from an EMBL/GenBank/DDBJ whole genome shotgun (WGS) entry which is preliminary data.</text>
</comment>
<feature type="transmembrane region" description="Helical" evidence="8">
    <location>
        <begin position="136"/>
        <end position="154"/>
    </location>
</feature>
<dbReference type="NCBIfam" id="TIGR00791">
    <property type="entry name" value="gntP"/>
    <property type="match status" value="1"/>
</dbReference>
<feature type="transmembrane region" description="Helical" evidence="8">
    <location>
        <begin position="28"/>
        <end position="46"/>
    </location>
</feature>
<feature type="transmembrane region" description="Helical" evidence="8">
    <location>
        <begin position="222"/>
        <end position="242"/>
    </location>
</feature>
<dbReference type="Proteomes" id="UP000609064">
    <property type="component" value="Unassembled WGS sequence"/>
</dbReference>
<feature type="transmembrane region" description="Helical" evidence="8">
    <location>
        <begin position="418"/>
        <end position="434"/>
    </location>
</feature>
<dbReference type="GO" id="GO:0005886">
    <property type="term" value="C:plasma membrane"/>
    <property type="evidence" value="ECO:0007669"/>
    <property type="project" value="UniProtKB-SubCell"/>
</dbReference>
<dbReference type="PANTHER" id="PTHR30354:SF22">
    <property type="entry name" value="HIGH-AFFINITY GLUCONATE TRANSPORTER"/>
    <property type="match status" value="1"/>
</dbReference>
<feature type="transmembrane region" description="Helical" evidence="8">
    <location>
        <begin position="377"/>
        <end position="398"/>
    </location>
</feature>
<sequence length="435" mass="45945">MPILLTFFAILVLVLLVAYVKLDTFVSFILVAIGLGIATGMDVTAIGKAIQSGIGGTLGDLILIIGFGAMLGKLVAESGAAQRITDALINLFGEKYLQWGLALAGFIIGIPLFYNAGFIIVVPLIFSIAASAKLPLLYVGMPMLTALSTAHGYLPPHPSPAAIASQLKADVGQTLIYGIIIAIPAIAIAGVLFGRTLKQYKPQIDGNLFAIKDIPKDKQPSLVVSLLVALMPVFLLTITSAIKKYAPESELLKLISEPYIGMLLSLLLAVYLLGVRQGNTIQAVSKQLEEAFKSSAGILLIIAGAGALKQILKDSGTSDYIGSQLQGFDINPLILGWAIAGVLRICVGSATIAGLTAVGILAPLIQQQTGVKPELMVLSIGAGSLMFSHLNDGGFWLFKEYFNLSIKDTLKTWTVMETLVSIIGLIGVLILNLFV</sequence>
<dbReference type="PIRSF" id="PIRSF002746">
    <property type="entry name" value="Gluconate_transporter"/>
    <property type="match status" value="1"/>
</dbReference>
<accession>A0A917DUK7</accession>
<dbReference type="InterPro" id="IPR003474">
    <property type="entry name" value="Glcn_transporter"/>
</dbReference>
<dbReference type="RefSeq" id="WP_188768891.1">
    <property type="nucleotide sequence ID" value="NZ_BMKK01000009.1"/>
</dbReference>
<feature type="transmembrane region" description="Helical" evidence="8">
    <location>
        <begin position="332"/>
        <end position="365"/>
    </location>
</feature>
<gene>
    <name evidence="9" type="primary">gntM</name>
    <name evidence="9" type="ORF">GCM10011514_40770</name>
</gene>
<comment type="similarity">
    <text evidence="7">Belongs to the GntP permease family.</text>
</comment>